<organism evidence="3 4">
    <name type="scientific">Herbidospora galbida</name>
    <dbReference type="NCBI Taxonomy" id="2575442"/>
    <lineage>
        <taxon>Bacteria</taxon>
        <taxon>Bacillati</taxon>
        <taxon>Actinomycetota</taxon>
        <taxon>Actinomycetes</taxon>
        <taxon>Streptosporangiales</taxon>
        <taxon>Streptosporangiaceae</taxon>
        <taxon>Herbidospora</taxon>
    </lineage>
</organism>
<gene>
    <name evidence="3" type="ORF">FDA94_22865</name>
</gene>
<dbReference type="OrthoDB" id="4135024at2"/>
<dbReference type="RefSeq" id="WP_137249133.1">
    <property type="nucleotide sequence ID" value="NZ_SZQA01000023.1"/>
</dbReference>
<keyword evidence="1" id="KW-0472">Membrane</keyword>
<dbReference type="SUPFAM" id="SSF52833">
    <property type="entry name" value="Thioredoxin-like"/>
    <property type="match status" value="1"/>
</dbReference>
<feature type="domain" description="Thioredoxin-like fold" evidence="2">
    <location>
        <begin position="86"/>
        <end position="236"/>
    </location>
</feature>
<evidence type="ECO:0000259" key="2">
    <source>
        <dbReference type="Pfam" id="PF13462"/>
    </source>
</evidence>
<keyword evidence="1" id="KW-0812">Transmembrane</keyword>
<feature type="transmembrane region" description="Helical" evidence="1">
    <location>
        <begin position="30"/>
        <end position="52"/>
    </location>
</feature>
<comment type="caution">
    <text evidence="3">The sequence shown here is derived from an EMBL/GenBank/DDBJ whole genome shotgun (WGS) entry which is preliminary data.</text>
</comment>
<keyword evidence="3" id="KW-0413">Isomerase</keyword>
<dbReference type="Gene3D" id="3.40.30.10">
    <property type="entry name" value="Glutaredoxin"/>
    <property type="match status" value="1"/>
</dbReference>
<dbReference type="InterPro" id="IPR036249">
    <property type="entry name" value="Thioredoxin-like_sf"/>
</dbReference>
<dbReference type="EMBL" id="SZQA01000023">
    <property type="protein sequence ID" value="TKK86067.1"/>
    <property type="molecule type" value="Genomic_DNA"/>
</dbReference>
<protein>
    <submittedName>
        <fullName evidence="3">Protein-disulfide isomerase</fullName>
    </submittedName>
</protein>
<evidence type="ECO:0000313" key="3">
    <source>
        <dbReference type="EMBL" id="TKK86067.1"/>
    </source>
</evidence>
<accession>A0A4U3MDZ3</accession>
<dbReference type="Pfam" id="PF13462">
    <property type="entry name" value="Thioredoxin_4"/>
    <property type="match status" value="1"/>
</dbReference>
<keyword evidence="4" id="KW-1185">Reference proteome</keyword>
<evidence type="ECO:0000313" key="4">
    <source>
        <dbReference type="Proteomes" id="UP000308705"/>
    </source>
</evidence>
<dbReference type="AlphaFoldDB" id="A0A4U3MDZ3"/>
<reference evidence="3 4" key="1">
    <citation type="submission" date="2019-04" db="EMBL/GenBank/DDBJ databases">
        <title>Herbidospora sp. NEAU-GS14.nov., a novel actinomycete isolated from soil.</title>
        <authorList>
            <person name="Han L."/>
        </authorList>
    </citation>
    <scope>NUCLEOTIDE SEQUENCE [LARGE SCALE GENOMIC DNA]</scope>
    <source>
        <strain evidence="3 4">NEAU-GS14</strain>
    </source>
</reference>
<proteinExistence type="predicted"/>
<dbReference type="Proteomes" id="UP000308705">
    <property type="component" value="Unassembled WGS sequence"/>
</dbReference>
<sequence>MGKGAREATARERIAALRQADRRKDRHRRLATMVTIATIAVLAIGGGAWYAAARDTAEKQTAAAKLAPTTVNADGTVTMARPGVTAPVLDVYEDFQCPACKALEESSGPTIKNLASEGKAKVVFHPITIFSMEPTKSNSVRAGAASRCVTDGATWPAFHDRLFKEQPSETVEGFALTDLVAWGKEAGITAPDWEKCVTSQKYAQTQLTQSDKVIRTEKITGTPTLKLNGKDLDSNVAFVPNKLRQAVLAAGK</sequence>
<evidence type="ECO:0000256" key="1">
    <source>
        <dbReference type="SAM" id="Phobius"/>
    </source>
</evidence>
<dbReference type="InterPro" id="IPR012336">
    <property type="entry name" value="Thioredoxin-like_fold"/>
</dbReference>
<dbReference type="GO" id="GO:0016853">
    <property type="term" value="F:isomerase activity"/>
    <property type="evidence" value="ECO:0007669"/>
    <property type="project" value="UniProtKB-KW"/>
</dbReference>
<dbReference type="CDD" id="cd02972">
    <property type="entry name" value="DsbA_family"/>
    <property type="match status" value="1"/>
</dbReference>
<keyword evidence="1" id="KW-1133">Transmembrane helix</keyword>
<name>A0A4U3MDZ3_9ACTN</name>